<sequence>MGPPWHRFTESNMTEREPLYDALGRVHTSLRISVTDRCNIRCFYCMPEENVRFRPRHELLTFEEITRLARVMASLGVNKLRLTGGEPLVRAELPKLVAQLAAVPGIHEIALTTNGILLAEQAQALKDAGLTRVNISLDAMTEETFRRISRRDGLDRVIAGIHAAKHVGLAPIRLNTVAIKGITEPEIPALARFARDEQLELRFIEFMPLDADQQWNNDQVLTGEEIRRQLEAAIGPLEPADRPDLSQPAMDYQYADGNGRIGFINPVSQPFCGDCNRLRVTAEGQLRNCLFSTVEWDARALLRASATDDELAQLIRDCVRAKKPGHGIDSSEFIRPQRAMYQIGG</sequence>
<keyword evidence="4 12" id="KW-0479">Metal-binding</keyword>
<dbReference type="SFLD" id="SFLDG01383">
    <property type="entry name" value="cyclic_pyranopterin_phosphate"/>
    <property type="match status" value="1"/>
</dbReference>
<evidence type="ECO:0000256" key="5">
    <source>
        <dbReference type="ARBA" id="ARBA00022741"/>
    </source>
</evidence>
<dbReference type="CDD" id="cd01335">
    <property type="entry name" value="Radical_SAM"/>
    <property type="match status" value="1"/>
</dbReference>
<feature type="binding site" evidence="12">
    <location>
        <position position="275"/>
    </location>
    <ligand>
        <name>[4Fe-4S] cluster</name>
        <dbReference type="ChEBI" id="CHEBI:49883"/>
        <label>2</label>
        <note>4Fe-4S-substrate</note>
    </ligand>
</feature>
<feature type="binding site" evidence="12">
    <location>
        <position position="38"/>
    </location>
    <ligand>
        <name>[4Fe-4S] cluster</name>
        <dbReference type="ChEBI" id="CHEBI:49883"/>
        <label>1</label>
        <note>4Fe-4S-S-AdoMet</note>
    </ligand>
</feature>
<dbReference type="Pfam" id="PF04055">
    <property type="entry name" value="Radical_SAM"/>
    <property type="match status" value="1"/>
</dbReference>
<dbReference type="PROSITE" id="PS51918">
    <property type="entry name" value="RADICAL_SAM"/>
    <property type="match status" value="1"/>
</dbReference>
<comment type="pathway">
    <text evidence="12">Cofactor biosynthesis; molybdopterin biosynthesis.</text>
</comment>
<dbReference type="InterPro" id="IPR058240">
    <property type="entry name" value="rSAM_sf"/>
</dbReference>
<dbReference type="GO" id="GO:0046872">
    <property type="term" value="F:metal ion binding"/>
    <property type="evidence" value="ECO:0007669"/>
    <property type="project" value="UniProtKB-KW"/>
</dbReference>
<dbReference type="SUPFAM" id="SSF102114">
    <property type="entry name" value="Radical SAM enzymes"/>
    <property type="match status" value="1"/>
</dbReference>
<feature type="binding site" evidence="12">
    <location>
        <begin position="277"/>
        <end position="279"/>
    </location>
    <ligand>
        <name>GTP</name>
        <dbReference type="ChEBI" id="CHEBI:37565"/>
    </ligand>
</feature>
<comment type="cofactor">
    <cofactor evidence="12">
        <name>[4Fe-4S] cluster</name>
        <dbReference type="ChEBI" id="CHEBI:49883"/>
    </cofactor>
    <text evidence="12">Binds 2 [4Fe-4S] clusters. Binds 1 [4Fe-4S] cluster coordinated with 3 cysteines and an exchangeable S-adenosyl-L-methionine and 1 [4Fe-4S] cluster coordinated with 3 cysteines and the GTP-derived substrate.</text>
</comment>
<keyword evidence="2 12" id="KW-0004">4Fe-4S</keyword>
<feature type="binding site" evidence="12">
    <location>
        <position position="42"/>
    </location>
    <ligand>
        <name>[4Fe-4S] cluster</name>
        <dbReference type="ChEBI" id="CHEBI:49883"/>
        <label>1</label>
        <note>4Fe-4S-S-AdoMet</note>
    </ligand>
</feature>
<dbReference type="EMBL" id="CP036274">
    <property type="protein sequence ID" value="QDU30521.1"/>
    <property type="molecule type" value="Genomic_DNA"/>
</dbReference>
<dbReference type="NCBIfam" id="NF001199">
    <property type="entry name" value="PRK00164.2-1"/>
    <property type="match status" value="1"/>
</dbReference>
<keyword evidence="10 12" id="KW-0456">Lyase</keyword>
<keyword evidence="15" id="KW-1185">Reference proteome</keyword>
<dbReference type="SFLD" id="SFLDG01386">
    <property type="entry name" value="main_SPASM_domain-containing"/>
    <property type="match status" value="1"/>
</dbReference>
<dbReference type="GO" id="GO:0061799">
    <property type="term" value="F:cyclic pyranopterin monophosphate synthase activity"/>
    <property type="evidence" value="ECO:0007669"/>
    <property type="project" value="TreeGrafter"/>
</dbReference>
<accession>A0A517YJX1</accession>
<comment type="subunit">
    <text evidence="12">Monomer and homodimer.</text>
</comment>
<dbReference type="GO" id="GO:0061798">
    <property type="term" value="F:GTP 3',8'-cyclase activity"/>
    <property type="evidence" value="ECO:0007669"/>
    <property type="project" value="UniProtKB-UniRule"/>
</dbReference>
<dbReference type="Gene3D" id="3.20.20.70">
    <property type="entry name" value="Aldolase class I"/>
    <property type="match status" value="1"/>
</dbReference>
<dbReference type="PANTHER" id="PTHR22960:SF0">
    <property type="entry name" value="MOLYBDENUM COFACTOR BIOSYNTHESIS PROTEIN 1"/>
    <property type="match status" value="1"/>
</dbReference>
<feature type="binding site" evidence="12">
    <location>
        <position position="45"/>
    </location>
    <ligand>
        <name>[4Fe-4S] cluster</name>
        <dbReference type="ChEBI" id="CHEBI:49883"/>
        <label>1</label>
        <note>4Fe-4S-S-AdoMet</note>
    </ligand>
</feature>
<keyword evidence="8 12" id="KW-0342">GTP-binding</keyword>
<feature type="binding site" evidence="12">
    <location>
        <position position="81"/>
    </location>
    <ligand>
        <name>GTP</name>
        <dbReference type="ChEBI" id="CHEBI:37565"/>
    </ligand>
</feature>
<evidence type="ECO:0000256" key="4">
    <source>
        <dbReference type="ARBA" id="ARBA00022723"/>
    </source>
</evidence>
<dbReference type="HAMAP" id="MF_01225_B">
    <property type="entry name" value="MoaA_B"/>
    <property type="match status" value="1"/>
</dbReference>
<feature type="binding site" evidence="12">
    <location>
        <position position="136"/>
    </location>
    <ligand>
        <name>S-adenosyl-L-methionine</name>
        <dbReference type="ChEBI" id="CHEBI:59789"/>
    </ligand>
</feature>
<dbReference type="SFLD" id="SFLDS00029">
    <property type="entry name" value="Radical_SAM"/>
    <property type="match status" value="1"/>
</dbReference>
<dbReference type="InterPro" id="IPR050105">
    <property type="entry name" value="MoCo_biosynth_MoaA/MoaC"/>
</dbReference>
<dbReference type="PANTHER" id="PTHR22960">
    <property type="entry name" value="MOLYBDOPTERIN COFACTOR SYNTHESIS PROTEIN A"/>
    <property type="match status" value="1"/>
</dbReference>
<dbReference type="SMART" id="SM00729">
    <property type="entry name" value="Elp3"/>
    <property type="match status" value="1"/>
</dbReference>
<evidence type="ECO:0000256" key="3">
    <source>
        <dbReference type="ARBA" id="ARBA00022691"/>
    </source>
</evidence>
<keyword evidence="3 12" id="KW-0949">S-adenosyl-L-methionine</keyword>
<dbReference type="InterPro" id="IPR006638">
    <property type="entry name" value="Elp3/MiaA/NifB-like_rSAM"/>
</dbReference>
<comment type="function">
    <text evidence="12">Catalyzes the cyclization of GTP to (8S)-3',8-cyclo-7,8-dihydroguanosine 5'-triphosphate.</text>
</comment>
<dbReference type="KEGG" id="aagg:ETAA8_56660"/>
<keyword evidence="6 12" id="KW-0408">Iron</keyword>
<evidence type="ECO:0000256" key="1">
    <source>
        <dbReference type="ARBA" id="ARBA00012167"/>
    </source>
</evidence>
<dbReference type="GO" id="GO:0051539">
    <property type="term" value="F:4 iron, 4 sulfur cluster binding"/>
    <property type="evidence" value="ECO:0007669"/>
    <property type="project" value="UniProtKB-UniRule"/>
</dbReference>
<dbReference type="GO" id="GO:0005525">
    <property type="term" value="F:GTP binding"/>
    <property type="evidence" value="ECO:0007669"/>
    <property type="project" value="UniProtKB-UniRule"/>
</dbReference>
<evidence type="ECO:0000256" key="2">
    <source>
        <dbReference type="ARBA" id="ARBA00022485"/>
    </source>
</evidence>
<feature type="binding site" evidence="12">
    <location>
        <position position="289"/>
    </location>
    <ligand>
        <name>[4Fe-4S] cluster</name>
        <dbReference type="ChEBI" id="CHEBI:49883"/>
        <label>2</label>
        <note>4Fe-4S-substrate</note>
    </ligand>
</feature>
<dbReference type="GO" id="GO:0006777">
    <property type="term" value="P:Mo-molybdopterin cofactor biosynthetic process"/>
    <property type="evidence" value="ECO:0007669"/>
    <property type="project" value="UniProtKB-UniRule"/>
</dbReference>
<dbReference type="InterPro" id="IPR007197">
    <property type="entry name" value="rSAM"/>
</dbReference>
<reference evidence="14 15" key="1">
    <citation type="submission" date="2019-02" db="EMBL/GenBank/DDBJ databases">
        <title>Deep-cultivation of Planctomycetes and their phenomic and genomic characterization uncovers novel biology.</title>
        <authorList>
            <person name="Wiegand S."/>
            <person name="Jogler M."/>
            <person name="Boedeker C."/>
            <person name="Pinto D."/>
            <person name="Vollmers J."/>
            <person name="Rivas-Marin E."/>
            <person name="Kohn T."/>
            <person name="Peeters S.H."/>
            <person name="Heuer A."/>
            <person name="Rast P."/>
            <person name="Oberbeckmann S."/>
            <person name="Bunk B."/>
            <person name="Jeske O."/>
            <person name="Meyerdierks A."/>
            <person name="Storesund J.E."/>
            <person name="Kallscheuer N."/>
            <person name="Luecker S."/>
            <person name="Lage O.M."/>
            <person name="Pohl T."/>
            <person name="Merkel B.J."/>
            <person name="Hornburger P."/>
            <person name="Mueller R.-W."/>
            <person name="Bruemmer F."/>
            <person name="Labrenz M."/>
            <person name="Spormann A.M."/>
            <person name="Op den Camp H."/>
            <person name="Overmann J."/>
            <person name="Amann R."/>
            <person name="Jetten M.S.M."/>
            <person name="Mascher T."/>
            <person name="Medema M.H."/>
            <person name="Devos D.P."/>
            <person name="Kaster A.-K."/>
            <person name="Ovreas L."/>
            <person name="Rohde M."/>
            <person name="Galperin M.Y."/>
            <person name="Jogler C."/>
        </authorList>
    </citation>
    <scope>NUCLEOTIDE SEQUENCE [LARGE SCALE GENOMIC DNA]</scope>
    <source>
        <strain evidence="14 15">ETA_A8</strain>
    </source>
</reference>
<organism evidence="14 15">
    <name type="scientific">Anatilimnocola aggregata</name>
    <dbReference type="NCBI Taxonomy" id="2528021"/>
    <lineage>
        <taxon>Bacteria</taxon>
        <taxon>Pseudomonadati</taxon>
        <taxon>Planctomycetota</taxon>
        <taxon>Planctomycetia</taxon>
        <taxon>Pirellulales</taxon>
        <taxon>Pirellulaceae</taxon>
        <taxon>Anatilimnocola</taxon>
    </lineage>
</organism>
<dbReference type="NCBIfam" id="TIGR02666">
    <property type="entry name" value="moaA"/>
    <property type="match status" value="1"/>
</dbReference>
<dbReference type="UniPathway" id="UPA00344"/>
<evidence type="ECO:0000259" key="13">
    <source>
        <dbReference type="PROSITE" id="PS51918"/>
    </source>
</evidence>
<comment type="caution">
    <text evidence="12">Lacks conserved residue(s) required for the propagation of feature annotation.</text>
</comment>
<dbReference type="GO" id="GO:1904047">
    <property type="term" value="F:S-adenosyl-L-methionine binding"/>
    <property type="evidence" value="ECO:0007669"/>
    <property type="project" value="UniProtKB-UniRule"/>
</dbReference>
<dbReference type="Proteomes" id="UP000315017">
    <property type="component" value="Chromosome"/>
</dbReference>
<name>A0A517YJX1_9BACT</name>
<dbReference type="InterPro" id="IPR000385">
    <property type="entry name" value="MoaA_NifB_PqqE_Fe-S-bd_CS"/>
</dbReference>
<dbReference type="CDD" id="cd21117">
    <property type="entry name" value="Twitch_MoaA"/>
    <property type="match status" value="1"/>
</dbReference>
<keyword evidence="9 12" id="KW-0501">Molybdenum cofactor biosynthesis</keyword>
<feature type="domain" description="Radical SAM core" evidence="13">
    <location>
        <begin position="22"/>
        <end position="237"/>
    </location>
</feature>
<dbReference type="InterPro" id="IPR013785">
    <property type="entry name" value="Aldolase_TIM"/>
</dbReference>
<keyword evidence="5 12" id="KW-0547">Nucleotide-binding</keyword>
<feature type="binding site" evidence="12">
    <location>
        <position position="85"/>
    </location>
    <ligand>
        <name>S-adenosyl-L-methionine</name>
        <dbReference type="ChEBI" id="CHEBI:59789"/>
    </ligand>
</feature>
<protein>
    <recommendedName>
        <fullName evidence="1 12">GTP 3',8-cyclase</fullName>
        <ecNumber evidence="1 12">4.1.99.22</ecNumber>
    </recommendedName>
    <alternativeName>
        <fullName evidence="12">Molybdenum cofactor biosynthesis protein A</fullName>
    </alternativeName>
</protein>
<feature type="binding site" evidence="12">
    <location>
        <position position="207"/>
    </location>
    <ligand>
        <name>S-adenosyl-L-methionine</name>
        <dbReference type="ChEBI" id="CHEBI:59789"/>
    </ligand>
</feature>
<evidence type="ECO:0000256" key="8">
    <source>
        <dbReference type="ARBA" id="ARBA00023134"/>
    </source>
</evidence>
<feature type="binding site" evidence="12">
    <location>
        <position position="31"/>
    </location>
    <ligand>
        <name>GTP</name>
        <dbReference type="ChEBI" id="CHEBI:37565"/>
    </ligand>
</feature>
<evidence type="ECO:0000256" key="11">
    <source>
        <dbReference type="ARBA" id="ARBA00048697"/>
    </source>
</evidence>
<dbReference type="PROSITE" id="PS01305">
    <property type="entry name" value="MOAA_NIFB_PQQE"/>
    <property type="match status" value="1"/>
</dbReference>
<feature type="binding site" evidence="12">
    <location>
        <position position="272"/>
    </location>
    <ligand>
        <name>[4Fe-4S] cluster</name>
        <dbReference type="ChEBI" id="CHEBI:49883"/>
        <label>2</label>
        <note>4Fe-4S-substrate</note>
    </ligand>
</feature>
<comment type="similarity">
    <text evidence="12">Belongs to the radical SAM superfamily. MoaA family.</text>
</comment>
<evidence type="ECO:0000256" key="7">
    <source>
        <dbReference type="ARBA" id="ARBA00023014"/>
    </source>
</evidence>
<dbReference type="InterPro" id="IPR010505">
    <property type="entry name" value="MoaA_twitch"/>
</dbReference>
<dbReference type="InterPro" id="IPR013483">
    <property type="entry name" value="MoaA"/>
</dbReference>
<evidence type="ECO:0000313" key="15">
    <source>
        <dbReference type="Proteomes" id="UP000315017"/>
    </source>
</evidence>
<evidence type="ECO:0000256" key="9">
    <source>
        <dbReference type="ARBA" id="ARBA00023150"/>
    </source>
</evidence>
<evidence type="ECO:0000256" key="10">
    <source>
        <dbReference type="ARBA" id="ARBA00023239"/>
    </source>
</evidence>
<feature type="binding site" evidence="12">
    <location>
        <position position="44"/>
    </location>
    <ligand>
        <name>S-adenosyl-L-methionine</name>
        <dbReference type="ChEBI" id="CHEBI:59789"/>
    </ligand>
</feature>
<gene>
    <name evidence="14" type="primary">moaA_1</name>
    <name evidence="12" type="synonym">moaA</name>
    <name evidence="14" type="ORF">ETAA8_56660</name>
</gene>
<feature type="binding site" evidence="12">
    <location>
        <position position="112"/>
    </location>
    <ligand>
        <name>GTP</name>
        <dbReference type="ChEBI" id="CHEBI:37565"/>
    </ligand>
</feature>
<keyword evidence="7 12" id="KW-0411">Iron-sulfur</keyword>
<dbReference type="SFLD" id="SFLDG01067">
    <property type="entry name" value="SPASM/twitch_domain_containing"/>
    <property type="match status" value="1"/>
</dbReference>
<comment type="catalytic activity">
    <reaction evidence="11 12">
        <text>GTP + AH2 + S-adenosyl-L-methionine = (8S)-3',8-cyclo-7,8-dihydroguanosine 5'-triphosphate + 5'-deoxyadenosine + L-methionine + A + H(+)</text>
        <dbReference type="Rhea" id="RHEA:49576"/>
        <dbReference type="ChEBI" id="CHEBI:13193"/>
        <dbReference type="ChEBI" id="CHEBI:15378"/>
        <dbReference type="ChEBI" id="CHEBI:17319"/>
        <dbReference type="ChEBI" id="CHEBI:17499"/>
        <dbReference type="ChEBI" id="CHEBI:37565"/>
        <dbReference type="ChEBI" id="CHEBI:57844"/>
        <dbReference type="ChEBI" id="CHEBI:59789"/>
        <dbReference type="ChEBI" id="CHEBI:131766"/>
        <dbReference type="EC" id="4.1.99.22"/>
    </reaction>
</comment>
<dbReference type="EC" id="4.1.99.22" evidence="1 12"/>
<evidence type="ECO:0000256" key="12">
    <source>
        <dbReference type="HAMAP-Rule" id="MF_01225"/>
    </source>
</evidence>
<evidence type="ECO:0000256" key="6">
    <source>
        <dbReference type="ARBA" id="ARBA00023004"/>
    </source>
</evidence>
<dbReference type="Pfam" id="PF06463">
    <property type="entry name" value="Mob_synth_C"/>
    <property type="match status" value="1"/>
</dbReference>
<dbReference type="AlphaFoldDB" id="A0A517YJX1"/>
<dbReference type="InterPro" id="IPR040064">
    <property type="entry name" value="MoaA-like"/>
</dbReference>
<evidence type="ECO:0000313" key="14">
    <source>
        <dbReference type="EMBL" id="QDU30521.1"/>
    </source>
</evidence>
<proteinExistence type="inferred from homology"/>